<dbReference type="Proteomes" id="UP000467132">
    <property type="component" value="Unassembled WGS sequence"/>
</dbReference>
<dbReference type="Pfam" id="PF10960">
    <property type="entry name" value="Holin_BhlA"/>
    <property type="match status" value="1"/>
</dbReference>
<gene>
    <name evidence="2" type="ORF">D3Z33_15445</name>
</gene>
<keyword evidence="3" id="KW-1185">Reference proteome</keyword>
<sequence>MQKLRRLSVENFILETAAASGLWALLAVALLLYTIKSSEKRENRLMKHLDKTNESHEKIAHSMEKLEDRMENGFNKVWDKINNL</sequence>
<proteinExistence type="predicted"/>
<reference evidence="2 3" key="1">
    <citation type="submission" date="2018-08" db="EMBL/GenBank/DDBJ databases">
        <title>Murine metabolic-syndrome-specific gut microbial biobank.</title>
        <authorList>
            <person name="Liu C."/>
        </authorList>
    </citation>
    <scope>NUCLEOTIDE SEQUENCE [LARGE SCALE GENOMIC DNA]</scope>
    <source>
        <strain evidence="2 3">583</strain>
    </source>
</reference>
<evidence type="ECO:0000256" key="1">
    <source>
        <dbReference type="SAM" id="Phobius"/>
    </source>
</evidence>
<accession>A0A845R1W5</accession>
<organism evidence="2 3">
    <name type="scientific">Senegalia massiliensis</name>
    <dbReference type="NCBI Taxonomy" id="1720316"/>
    <lineage>
        <taxon>Bacteria</taxon>
        <taxon>Bacillati</taxon>
        <taxon>Bacillota</taxon>
        <taxon>Clostridia</taxon>
        <taxon>Eubacteriales</taxon>
        <taxon>Clostridiaceae</taxon>
        <taxon>Senegalia</taxon>
    </lineage>
</organism>
<name>A0A845R1W5_9CLOT</name>
<keyword evidence="1" id="KW-0472">Membrane</keyword>
<protein>
    <submittedName>
        <fullName evidence="2">Holin</fullName>
    </submittedName>
</protein>
<dbReference type="EMBL" id="QXXA01000025">
    <property type="protein sequence ID" value="NBI08254.1"/>
    <property type="molecule type" value="Genomic_DNA"/>
</dbReference>
<dbReference type="InterPro" id="IPR024405">
    <property type="entry name" value="Phage_BhlA/UviB"/>
</dbReference>
<evidence type="ECO:0000313" key="2">
    <source>
        <dbReference type="EMBL" id="NBI08254.1"/>
    </source>
</evidence>
<dbReference type="AlphaFoldDB" id="A0A845R1W5"/>
<keyword evidence="1" id="KW-1133">Transmembrane helix</keyword>
<evidence type="ECO:0000313" key="3">
    <source>
        <dbReference type="Proteomes" id="UP000467132"/>
    </source>
</evidence>
<comment type="caution">
    <text evidence="2">The sequence shown here is derived from an EMBL/GenBank/DDBJ whole genome shotgun (WGS) entry which is preliminary data.</text>
</comment>
<keyword evidence="1" id="KW-0812">Transmembrane</keyword>
<feature type="transmembrane region" description="Helical" evidence="1">
    <location>
        <begin position="12"/>
        <end position="35"/>
    </location>
</feature>